<keyword evidence="4" id="KW-1185">Reference proteome</keyword>
<organism evidence="3 4">
    <name type="scientific">Streptomyces albiaxialis</name>
    <dbReference type="NCBI Taxonomy" id="329523"/>
    <lineage>
        <taxon>Bacteria</taxon>
        <taxon>Bacillati</taxon>
        <taxon>Actinomycetota</taxon>
        <taxon>Actinomycetes</taxon>
        <taxon>Kitasatosporales</taxon>
        <taxon>Streptomycetaceae</taxon>
        <taxon>Streptomyces</taxon>
    </lineage>
</organism>
<evidence type="ECO:0000256" key="1">
    <source>
        <dbReference type="PROSITE-ProRule" id="PRU00289"/>
    </source>
</evidence>
<accession>A0ABN2VK12</accession>
<sequence length="468" mass="50792">MSVLEVGEFVSRDGPRVVVAVGVLAAVLLLARASVWLVRYARAAGEVRASMRQEIRINRGWRRLARLSGLSVTDRTPTLMTSLSTEQGREPKPRVLVPKIHTVPDEFGVQVTVKALPKVGLEEFQRAAPYLADAWGCTRLSVRQQSPGVLVLRAVRRDPLISPTFHSPTGQAPQEVSIWDVGLDEYAEAIRCELANVPGITVAGLPGYGKTSLINRLICDLAPSGAVQFAVADGKVNGAHEGDYADMQDRLFAFAGDDLETANTLFKRLVALMRSRSALAREYFGTTNMWHKGPSPDWPLVVLVIDEAHTFFRDHKGSDRETKRLAALAAENTRLVEALVKIGRSFGMLTIVATQKATGDAIPTFIRDVCPVGLSFAQKTADAAVAALGDDIREYPDASPVALQDPRYVGVAVMSQYGREGFVRVRTPYVEPEDAARVAASTAHLTRDPADLLSAVRGPSLLKPPRAA</sequence>
<protein>
    <recommendedName>
        <fullName evidence="2">FtsK domain-containing protein</fullName>
    </recommendedName>
</protein>
<dbReference type="EMBL" id="BAAAPE010000001">
    <property type="protein sequence ID" value="GAA2064177.1"/>
    <property type="molecule type" value="Genomic_DNA"/>
</dbReference>
<keyword evidence="1" id="KW-0547">Nucleotide-binding</keyword>
<evidence type="ECO:0000313" key="4">
    <source>
        <dbReference type="Proteomes" id="UP001500016"/>
    </source>
</evidence>
<keyword evidence="1" id="KW-0067">ATP-binding</keyword>
<dbReference type="InterPro" id="IPR002543">
    <property type="entry name" value="FtsK_dom"/>
</dbReference>
<dbReference type="RefSeq" id="WP_344524054.1">
    <property type="nucleotide sequence ID" value="NZ_BAAAPE010000001.1"/>
</dbReference>
<dbReference type="Pfam" id="PF01580">
    <property type="entry name" value="FtsK_SpoIIIE"/>
    <property type="match status" value="1"/>
</dbReference>
<dbReference type="SUPFAM" id="SSF52540">
    <property type="entry name" value="P-loop containing nucleoside triphosphate hydrolases"/>
    <property type="match status" value="1"/>
</dbReference>
<feature type="binding site" evidence="1">
    <location>
        <begin position="204"/>
        <end position="211"/>
    </location>
    <ligand>
        <name>ATP</name>
        <dbReference type="ChEBI" id="CHEBI:30616"/>
    </ligand>
</feature>
<reference evidence="3 4" key="1">
    <citation type="journal article" date="2019" name="Int. J. Syst. Evol. Microbiol.">
        <title>The Global Catalogue of Microorganisms (GCM) 10K type strain sequencing project: providing services to taxonomists for standard genome sequencing and annotation.</title>
        <authorList>
            <consortium name="The Broad Institute Genomics Platform"/>
            <consortium name="The Broad Institute Genome Sequencing Center for Infectious Disease"/>
            <person name="Wu L."/>
            <person name="Ma J."/>
        </authorList>
    </citation>
    <scope>NUCLEOTIDE SEQUENCE [LARGE SCALE GENOMIC DNA]</scope>
    <source>
        <strain evidence="3 4">JCM 15478</strain>
    </source>
</reference>
<name>A0ABN2VK12_9ACTN</name>
<proteinExistence type="predicted"/>
<dbReference type="Gene3D" id="3.40.50.300">
    <property type="entry name" value="P-loop containing nucleotide triphosphate hydrolases"/>
    <property type="match status" value="1"/>
</dbReference>
<evidence type="ECO:0000259" key="2">
    <source>
        <dbReference type="PROSITE" id="PS50901"/>
    </source>
</evidence>
<feature type="domain" description="FtsK" evidence="2">
    <location>
        <begin position="187"/>
        <end position="385"/>
    </location>
</feature>
<dbReference type="PROSITE" id="PS50901">
    <property type="entry name" value="FTSK"/>
    <property type="match status" value="1"/>
</dbReference>
<dbReference type="InterPro" id="IPR027417">
    <property type="entry name" value="P-loop_NTPase"/>
</dbReference>
<evidence type="ECO:0000313" key="3">
    <source>
        <dbReference type="EMBL" id="GAA2064177.1"/>
    </source>
</evidence>
<comment type="caution">
    <text evidence="3">The sequence shown here is derived from an EMBL/GenBank/DDBJ whole genome shotgun (WGS) entry which is preliminary data.</text>
</comment>
<gene>
    <name evidence="3" type="ORF">GCM10009801_08610</name>
</gene>
<dbReference type="Proteomes" id="UP001500016">
    <property type="component" value="Unassembled WGS sequence"/>
</dbReference>